<dbReference type="EMBL" id="JACCAA010000001">
    <property type="protein sequence ID" value="NYG58663.1"/>
    <property type="molecule type" value="Genomic_DNA"/>
</dbReference>
<evidence type="ECO:0000313" key="3">
    <source>
        <dbReference type="Proteomes" id="UP000540656"/>
    </source>
</evidence>
<dbReference type="Proteomes" id="UP000540656">
    <property type="component" value="Unassembled WGS sequence"/>
</dbReference>
<keyword evidence="1" id="KW-0812">Transmembrane</keyword>
<sequence length="57" mass="5627">MAQTLSGGISVLAGGAFLGQGLQDADNIAGVGGYAILGGIFFLTSAIRLSVVLRTTS</sequence>
<accession>A0A7Y9UNK8</accession>
<dbReference type="AlphaFoldDB" id="A0A7Y9UNK8"/>
<feature type="transmembrane region" description="Helical" evidence="1">
    <location>
        <begin position="31"/>
        <end position="53"/>
    </location>
</feature>
<comment type="caution">
    <text evidence="2">The sequence shown here is derived from an EMBL/GenBank/DDBJ whole genome shotgun (WGS) entry which is preliminary data.</text>
</comment>
<name>A0A7Y9UNK8_9ACTN</name>
<keyword evidence="1" id="KW-1133">Transmembrane helix</keyword>
<gene>
    <name evidence="2" type="ORF">BJ980_001586</name>
</gene>
<keyword evidence="3" id="KW-1185">Reference proteome</keyword>
<organism evidence="2 3">
    <name type="scientific">Nocardioides daedukensis</name>
    <dbReference type="NCBI Taxonomy" id="634462"/>
    <lineage>
        <taxon>Bacteria</taxon>
        <taxon>Bacillati</taxon>
        <taxon>Actinomycetota</taxon>
        <taxon>Actinomycetes</taxon>
        <taxon>Propionibacteriales</taxon>
        <taxon>Nocardioidaceae</taxon>
        <taxon>Nocardioides</taxon>
    </lineage>
</organism>
<evidence type="ECO:0000313" key="2">
    <source>
        <dbReference type="EMBL" id="NYG58663.1"/>
    </source>
</evidence>
<evidence type="ECO:0000256" key="1">
    <source>
        <dbReference type="SAM" id="Phobius"/>
    </source>
</evidence>
<keyword evidence="1" id="KW-0472">Membrane</keyword>
<dbReference type="RefSeq" id="WP_246279943.1">
    <property type="nucleotide sequence ID" value="NZ_JACCAA010000001.1"/>
</dbReference>
<protein>
    <submittedName>
        <fullName evidence="2">Uncharacterized protein</fullName>
    </submittedName>
</protein>
<reference evidence="2 3" key="1">
    <citation type="submission" date="2020-07" db="EMBL/GenBank/DDBJ databases">
        <title>Sequencing the genomes of 1000 actinobacteria strains.</title>
        <authorList>
            <person name="Klenk H.-P."/>
        </authorList>
    </citation>
    <scope>NUCLEOTIDE SEQUENCE [LARGE SCALE GENOMIC DNA]</scope>
    <source>
        <strain evidence="2 3">DSM 23819</strain>
    </source>
</reference>
<proteinExistence type="predicted"/>